<dbReference type="EMBL" id="JAHXCT010000003">
    <property type="protein sequence ID" value="MBW4769050.1"/>
    <property type="molecule type" value="Genomic_DNA"/>
</dbReference>
<gene>
    <name evidence="1" type="ORF">KZO38_04660</name>
</gene>
<evidence type="ECO:0000313" key="1">
    <source>
        <dbReference type="EMBL" id="MBW4769050.1"/>
    </source>
</evidence>
<accession>A0ABS6YBX9</accession>
<sequence>MNVAQLSFECSANGCRVMRNKALNATLEKWSTPIINGTEITLGAFFVALWKRMEGWGGGRGVKIEGI</sequence>
<keyword evidence="2" id="KW-1185">Reference proteome</keyword>
<protein>
    <submittedName>
        <fullName evidence="1">Uncharacterized protein</fullName>
    </submittedName>
</protein>
<dbReference type="Proteomes" id="UP000788426">
    <property type="component" value="Unassembled WGS sequence"/>
</dbReference>
<reference evidence="1 2" key="1">
    <citation type="submission" date="2021-07" db="EMBL/GenBank/DDBJ databases">
        <title>Genomic diversity and antimicrobial resistance of Prevotella spp. isolated from chronic lung disease airways.</title>
        <authorList>
            <person name="Webb K.A."/>
            <person name="Olagoke O.S."/>
            <person name="Baird T."/>
            <person name="Neill J."/>
            <person name="Pham A."/>
            <person name="Wells T.J."/>
            <person name="Ramsay K.A."/>
            <person name="Bell S.C."/>
            <person name="Sarovich D.S."/>
            <person name="Price E.P."/>
        </authorList>
    </citation>
    <scope>NUCLEOTIDE SEQUENCE [LARGE SCALE GENOMIC DNA]</scope>
    <source>
        <strain evidence="1 2">SCHI0011.S.12</strain>
    </source>
</reference>
<dbReference type="RefSeq" id="WP_219480485.1">
    <property type="nucleotide sequence ID" value="NZ_JAHXCT010000003.1"/>
</dbReference>
<evidence type="ECO:0000313" key="2">
    <source>
        <dbReference type="Proteomes" id="UP000788426"/>
    </source>
</evidence>
<name>A0ABS6YBX9_9BACT</name>
<organism evidence="1 2">
    <name type="scientific">Hoylesella nanceiensis</name>
    <dbReference type="NCBI Taxonomy" id="425941"/>
    <lineage>
        <taxon>Bacteria</taxon>
        <taxon>Pseudomonadati</taxon>
        <taxon>Bacteroidota</taxon>
        <taxon>Bacteroidia</taxon>
        <taxon>Bacteroidales</taxon>
        <taxon>Prevotellaceae</taxon>
        <taxon>Hoylesella</taxon>
    </lineage>
</organism>
<proteinExistence type="predicted"/>
<comment type="caution">
    <text evidence="1">The sequence shown here is derived from an EMBL/GenBank/DDBJ whole genome shotgun (WGS) entry which is preliminary data.</text>
</comment>